<dbReference type="InterPro" id="IPR050260">
    <property type="entry name" value="FAD-bd_OxRdtase"/>
</dbReference>
<dbReference type="SUPFAM" id="SSF51971">
    <property type="entry name" value="Nucleotide-binding domain"/>
    <property type="match status" value="1"/>
</dbReference>
<dbReference type="SUPFAM" id="SSF51905">
    <property type="entry name" value="FAD/NAD(P)-binding domain"/>
    <property type="match status" value="1"/>
</dbReference>
<evidence type="ECO:0000259" key="9">
    <source>
        <dbReference type="Pfam" id="PF07992"/>
    </source>
</evidence>
<dbReference type="Gene3D" id="3.50.50.60">
    <property type="entry name" value="FAD/NAD(P)-binding domain"/>
    <property type="match status" value="2"/>
</dbReference>
<comment type="subcellular location">
    <subcellularLocation>
        <location evidence="2">Cytoplasm</location>
    </subcellularLocation>
</comment>
<dbReference type="Pfam" id="PF18113">
    <property type="entry name" value="Rbx_binding"/>
    <property type="match status" value="1"/>
</dbReference>
<evidence type="ECO:0000256" key="5">
    <source>
        <dbReference type="ARBA" id="ARBA00022630"/>
    </source>
</evidence>
<dbReference type="InterPro" id="IPR036188">
    <property type="entry name" value="FAD/NAD-bd_sf"/>
</dbReference>
<dbReference type="EMBL" id="FNVK01000046">
    <property type="protein sequence ID" value="SEG19032.1"/>
    <property type="molecule type" value="Genomic_DNA"/>
</dbReference>
<dbReference type="Proteomes" id="UP000236751">
    <property type="component" value="Unassembled WGS sequence"/>
</dbReference>
<dbReference type="GO" id="GO:0016491">
    <property type="term" value="F:oxidoreductase activity"/>
    <property type="evidence" value="ECO:0007669"/>
    <property type="project" value="UniProtKB-KW"/>
</dbReference>
<keyword evidence="8" id="KW-0520">NAD</keyword>
<dbReference type="RefSeq" id="WP_104009791.1">
    <property type="nucleotide sequence ID" value="NZ_FNVK01000046.1"/>
</dbReference>
<dbReference type="Pfam" id="PF07992">
    <property type="entry name" value="Pyr_redox_2"/>
    <property type="match status" value="1"/>
</dbReference>
<feature type="domain" description="Rubredoxin binding" evidence="10">
    <location>
        <begin position="309"/>
        <end position="379"/>
    </location>
</feature>
<dbReference type="PANTHER" id="PTHR43429:SF3">
    <property type="entry name" value="NITRITE REDUCTASE [NAD(P)H]"/>
    <property type="match status" value="1"/>
</dbReference>
<dbReference type="AlphaFoldDB" id="A0A1H5Y5D1"/>
<evidence type="ECO:0000256" key="2">
    <source>
        <dbReference type="ARBA" id="ARBA00004496"/>
    </source>
</evidence>
<dbReference type="GO" id="GO:0005737">
    <property type="term" value="C:cytoplasm"/>
    <property type="evidence" value="ECO:0007669"/>
    <property type="project" value="UniProtKB-SubCell"/>
</dbReference>
<proteinExistence type="inferred from homology"/>
<feature type="domain" description="FAD/NAD(P)-binding" evidence="9">
    <location>
        <begin position="6"/>
        <end position="283"/>
    </location>
</feature>
<gene>
    <name evidence="11" type="ORF">SAMN05216403_1462</name>
</gene>
<evidence type="ECO:0000256" key="7">
    <source>
        <dbReference type="ARBA" id="ARBA00023002"/>
    </source>
</evidence>
<evidence type="ECO:0000313" key="11">
    <source>
        <dbReference type="EMBL" id="SEG19032.1"/>
    </source>
</evidence>
<evidence type="ECO:0000256" key="1">
    <source>
        <dbReference type="ARBA" id="ARBA00001974"/>
    </source>
</evidence>
<evidence type="ECO:0000313" key="12">
    <source>
        <dbReference type="Proteomes" id="UP000236751"/>
    </source>
</evidence>
<dbReference type="Gene3D" id="3.30.390.120">
    <property type="match status" value="1"/>
</dbReference>
<organism evidence="11 12">
    <name type="scientific">Nitrosospira multiformis (strain ATCC 25196 / NCIMB 11849 / C 71)</name>
    <dbReference type="NCBI Taxonomy" id="323848"/>
    <lineage>
        <taxon>Bacteria</taxon>
        <taxon>Pseudomonadati</taxon>
        <taxon>Pseudomonadota</taxon>
        <taxon>Betaproteobacteria</taxon>
        <taxon>Nitrosomonadales</taxon>
        <taxon>Nitrosomonadaceae</taxon>
        <taxon>Nitrosospira</taxon>
    </lineage>
</organism>
<evidence type="ECO:0000256" key="6">
    <source>
        <dbReference type="ARBA" id="ARBA00022827"/>
    </source>
</evidence>
<dbReference type="PRINTS" id="PR00411">
    <property type="entry name" value="PNDRDTASEI"/>
</dbReference>
<sequence length="384" mass="40711">MSTPPIVIIGSGIGGYTVAREFRKLDTTTPVLIISADHGGFYSKPMLSNALATGKTPASIVTASAEKMAEQLKLTIRPYSRVSAIDPSSKTITLQDGEKVSYSKLVLAMGADPIRLPLEGEGAKDILSVNDLEDYQRLRDALGGKKDVTILGAGLIGCEFANDLATAGYRVRVIDISVHPLGRLLPQAGGAFMQHRLEAAGVVFHLGATAEYVERIHESFRLTLASGETLQTEIVLSAVGLRPRIHLAQAAGLGVNRGIVVNRSLQTHNEHIYALGDCAEVEGRVLPFVMPIMHAARGLAPTLAETHTPIRYPAMPVLVKTPACPAVVSPPAAGAQGEWLVEEDESGVKALYKTAEGKLLGYALLGASTKEKNALAAELPAVME</sequence>
<dbReference type="InterPro" id="IPR041364">
    <property type="entry name" value="Rbx-bd"/>
</dbReference>
<evidence type="ECO:0000256" key="4">
    <source>
        <dbReference type="ARBA" id="ARBA00022490"/>
    </source>
</evidence>
<evidence type="ECO:0000256" key="8">
    <source>
        <dbReference type="ARBA" id="ARBA00023027"/>
    </source>
</evidence>
<protein>
    <submittedName>
        <fullName evidence="11">Rubredoxin-NAD+ reductase</fullName>
    </submittedName>
</protein>
<comment type="similarity">
    <text evidence="3">Belongs to the FAD-dependent oxidoreductase family.</text>
</comment>
<keyword evidence="6" id="KW-0274">FAD</keyword>
<evidence type="ECO:0000256" key="3">
    <source>
        <dbReference type="ARBA" id="ARBA00006442"/>
    </source>
</evidence>
<keyword evidence="4" id="KW-0963">Cytoplasm</keyword>
<accession>A0A1H5Y5D1</accession>
<dbReference type="PRINTS" id="PR00368">
    <property type="entry name" value="FADPNR"/>
</dbReference>
<keyword evidence="5" id="KW-0285">Flavoprotein</keyword>
<comment type="cofactor">
    <cofactor evidence="1">
        <name>FAD</name>
        <dbReference type="ChEBI" id="CHEBI:57692"/>
    </cofactor>
</comment>
<dbReference type="InterPro" id="IPR023753">
    <property type="entry name" value="FAD/NAD-binding_dom"/>
</dbReference>
<reference evidence="11 12" key="1">
    <citation type="submission" date="2016-10" db="EMBL/GenBank/DDBJ databases">
        <authorList>
            <person name="de Groot N.N."/>
        </authorList>
    </citation>
    <scope>NUCLEOTIDE SEQUENCE [LARGE SCALE GENOMIC DNA]</scope>
    <source>
        <strain evidence="11 12">Nl13</strain>
    </source>
</reference>
<name>A0A1H5Y5D1_NITMU</name>
<dbReference type="PANTHER" id="PTHR43429">
    <property type="entry name" value="PYRIDINE NUCLEOTIDE-DISULFIDE OXIDOREDUCTASE DOMAIN-CONTAINING"/>
    <property type="match status" value="1"/>
</dbReference>
<keyword evidence="7" id="KW-0560">Oxidoreductase</keyword>
<evidence type="ECO:0000259" key="10">
    <source>
        <dbReference type="Pfam" id="PF18113"/>
    </source>
</evidence>